<dbReference type="Proteomes" id="UP000825051">
    <property type="component" value="Chromosome"/>
</dbReference>
<reference evidence="1" key="1">
    <citation type="submission" date="2021-08" db="EMBL/GenBank/DDBJ databases">
        <title>Genome of a novel bacterium of the phylum Verrucomicrobia, Oleiharenicola sp. KSB-15.</title>
        <authorList>
            <person name="Chung J.-H."/>
            <person name="Ahn J.-H."/>
            <person name="Yoon Y."/>
            <person name="Kim D.-Y."/>
            <person name="An S.-H."/>
            <person name="Park I."/>
            <person name="Yeon J."/>
        </authorList>
    </citation>
    <scope>NUCLEOTIDE SEQUENCE</scope>
    <source>
        <strain evidence="1">KSB-15</strain>
    </source>
</reference>
<sequence>MLNTVFAPRLGWRIIWIAVGLIVASSTGRSSSGVDSERSGLPADIVADAEAGDASAQFLLGCIYARGERVEKDVRAAVSWISKSALQGYALAQVVLVESHLSGNLLDKNHAEAVRWAQRFCQMGHVDFQRKYGRMVGDAYYSGKDVTRSFETALEWYTKAAELGDMRAEATVGLMYFEGQGVRKNYHAGLAHSFTAAKAGDAAGIGLIGIAYSQGLGVPKNEVEGLAWMNVAAAAGYPEFVALREQMEKDVGRQLALQAQQRSQEISDSVKNLTLAPPVALRNTTAPAEGPPIAPRAAISPRFRKAAQDLLAWYDGLLEPVDHPKAGEQQFSTLPLLAGCRNPMKWEEERVSGLAKITARDAALYYVRMMQQISLARSLARGAFMELDGRCTSSAEKTALRERFDEMERLEDEFHRMSFGACEQIEAELTDEKTSSKTS</sequence>
<dbReference type="SUPFAM" id="SSF81901">
    <property type="entry name" value="HCP-like"/>
    <property type="match status" value="2"/>
</dbReference>
<dbReference type="AlphaFoldDB" id="A0A8F9XIS2"/>
<dbReference type="EMBL" id="CP080507">
    <property type="protein sequence ID" value="QYM80695.1"/>
    <property type="molecule type" value="Genomic_DNA"/>
</dbReference>
<accession>A0A8F9XIS2</accession>
<dbReference type="InterPro" id="IPR006597">
    <property type="entry name" value="Sel1-like"/>
</dbReference>
<gene>
    <name evidence="1" type="ORF">K0B96_08880</name>
</gene>
<dbReference type="PANTHER" id="PTHR11102">
    <property type="entry name" value="SEL-1-LIKE PROTEIN"/>
    <property type="match status" value="1"/>
</dbReference>
<dbReference type="InterPro" id="IPR050767">
    <property type="entry name" value="Sel1_AlgK"/>
</dbReference>
<dbReference type="RefSeq" id="WP_220166258.1">
    <property type="nucleotide sequence ID" value="NZ_CP080507.1"/>
</dbReference>
<dbReference type="KEGG" id="ole:K0B96_08880"/>
<proteinExistence type="predicted"/>
<name>A0A8F9XIS2_9BACT</name>
<evidence type="ECO:0000313" key="2">
    <source>
        <dbReference type="Proteomes" id="UP000825051"/>
    </source>
</evidence>
<dbReference type="Gene3D" id="1.25.40.10">
    <property type="entry name" value="Tetratricopeptide repeat domain"/>
    <property type="match status" value="2"/>
</dbReference>
<dbReference type="InterPro" id="IPR011990">
    <property type="entry name" value="TPR-like_helical_dom_sf"/>
</dbReference>
<keyword evidence="2" id="KW-1185">Reference proteome</keyword>
<dbReference type="SMART" id="SM00671">
    <property type="entry name" value="SEL1"/>
    <property type="match status" value="5"/>
</dbReference>
<dbReference type="Pfam" id="PF08238">
    <property type="entry name" value="Sel1"/>
    <property type="match status" value="5"/>
</dbReference>
<evidence type="ECO:0000313" key="1">
    <source>
        <dbReference type="EMBL" id="QYM80695.1"/>
    </source>
</evidence>
<protein>
    <submittedName>
        <fullName evidence="1">Sel1 repeat family protein</fullName>
    </submittedName>
</protein>
<dbReference type="PANTHER" id="PTHR11102:SF160">
    <property type="entry name" value="ERAD-ASSOCIATED E3 UBIQUITIN-PROTEIN LIGASE COMPONENT HRD3"/>
    <property type="match status" value="1"/>
</dbReference>
<organism evidence="1 2">
    <name type="scientific">Horticoccus luteus</name>
    <dbReference type="NCBI Taxonomy" id="2862869"/>
    <lineage>
        <taxon>Bacteria</taxon>
        <taxon>Pseudomonadati</taxon>
        <taxon>Verrucomicrobiota</taxon>
        <taxon>Opitutia</taxon>
        <taxon>Opitutales</taxon>
        <taxon>Opitutaceae</taxon>
        <taxon>Horticoccus</taxon>
    </lineage>
</organism>